<reference evidence="1 2" key="1">
    <citation type="submission" date="2017-11" db="EMBL/GenBank/DDBJ databases">
        <title>De-novo sequencing of pomegranate (Punica granatum L.) genome.</title>
        <authorList>
            <person name="Akparov Z."/>
            <person name="Amiraslanov A."/>
            <person name="Hajiyeva S."/>
            <person name="Abbasov M."/>
            <person name="Kaur K."/>
            <person name="Hamwieh A."/>
            <person name="Solovyev V."/>
            <person name="Salamov A."/>
            <person name="Braich B."/>
            <person name="Kosarev P."/>
            <person name="Mahmoud A."/>
            <person name="Hajiyev E."/>
            <person name="Babayeva S."/>
            <person name="Izzatullayeva V."/>
            <person name="Mammadov A."/>
            <person name="Mammadov A."/>
            <person name="Sharifova S."/>
            <person name="Ojaghi J."/>
            <person name="Eynullazada K."/>
            <person name="Bayramov B."/>
            <person name="Abdulazimova A."/>
            <person name="Shahmuradov I."/>
        </authorList>
    </citation>
    <scope>NUCLEOTIDE SEQUENCE [LARGE SCALE GENOMIC DNA]</scope>
    <source>
        <strain evidence="2">cv. AG2017</strain>
        <tissue evidence="1">Leaf</tissue>
    </source>
</reference>
<name>A0A2I0KXA3_PUNGR</name>
<keyword evidence="2" id="KW-1185">Reference proteome</keyword>
<evidence type="ECO:0000313" key="1">
    <source>
        <dbReference type="EMBL" id="PKI73088.1"/>
    </source>
</evidence>
<dbReference type="EMBL" id="PGOL01000291">
    <property type="protein sequence ID" value="PKI73088.1"/>
    <property type="molecule type" value="Genomic_DNA"/>
</dbReference>
<dbReference type="Proteomes" id="UP000233551">
    <property type="component" value="Unassembled WGS sequence"/>
</dbReference>
<accession>A0A2I0KXA3</accession>
<sequence length="65" mass="7696">MTIGTRTRFVYFLGRNLRDATETQWVMNVYSPVSQHEIYERPPPTKVDRDLAKKVEDELNIKLDL</sequence>
<gene>
    <name evidence="1" type="ORF">CRG98_006496</name>
</gene>
<organism evidence="1 2">
    <name type="scientific">Punica granatum</name>
    <name type="common">Pomegranate</name>
    <dbReference type="NCBI Taxonomy" id="22663"/>
    <lineage>
        <taxon>Eukaryota</taxon>
        <taxon>Viridiplantae</taxon>
        <taxon>Streptophyta</taxon>
        <taxon>Embryophyta</taxon>
        <taxon>Tracheophyta</taxon>
        <taxon>Spermatophyta</taxon>
        <taxon>Magnoliopsida</taxon>
        <taxon>eudicotyledons</taxon>
        <taxon>Gunneridae</taxon>
        <taxon>Pentapetalae</taxon>
        <taxon>rosids</taxon>
        <taxon>malvids</taxon>
        <taxon>Myrtales</taxon>
        <taxon>Lythraceae</taxon>
        <taxon>Punica</taxon>
    </lineage>
</organism>
<dbReference type="AlphaFoldDB" id="A0A2I0KXA3"/>
<evidence type="ECO:0000313" key="2">
    <source>
        <dbReference type="Proteomes" id="UP000233551"/>
    </source>
</evidence>
<comment type="caution">
    <text evidence="1">The sequence shown here is derived from an EMBL/GenBank/DDBJ whole genome shotgun (WGS) entry which is preliminary data.</text>
</comment>
<proteinExistence type="predicted"/>
<protein>
    <submittedName>
        <fullName evidence="1">Uncharacterized protein</fullName>
    </submittedName>
</protein>